<dbReference type="PANTHER" id="PTHR33990">
    <property type="entry name" value="PROTEIN YJDN-RELATED"/>
    <property type="match status" value="1"/>
</dbReference>
<keyword evidence="3" id="KW-1185">Reference proteome</keyword>
<feature type="domain" description="Glyoxalase/fosfomycin resistance/dioxygenase" evidence="1">
    <location>
        <begin position="6"/>
        <end position="130"/>
    </location>
</feature>
<dbReference type="GO" id="GO:0008168">
    <property type="term" value="F:methyltransferase activity"/>
    <property type="evidence" value="ECO:0007669"/>
    <property type="project" value="UniProtKB-KW"/>
</dbReference>
<dbReference type="InterPro" id="IPR004360">
    <property type="entry name" value="Glyas_Fos-R_dOase_dom"/>
</dbReference>
<dbReference type="KEGG" id="aer:AERYTH_07930"/>
<dbReference type="Pfam" id="PF00903">
    <property type="entry name" value="Glyoxalase"/>
    <property type="match status" value="1"/>
</dbReference>
<evidence type="ECO:0000259" key="1">
    <source>
        <dbReference type="Pfam" id="PF00903"/>
    </source>
</evidence>
<dbReference type="RefSeq" id="WP_067856908.1">
    <property type="nucleotide sequence ID" value="NZ_CP011502.1"/>
</dbReference>
<dbReference type="PANTHER" id="PTHR33990:SF1">
    <property type="entry name" value="PROTEIN YJDN"/>
    <property type="match status" value="1"/>
</dbReference>
<dbReference type="CDD" id="cd06588">
    <property type="entry name" value="PhnB_like"/>
    <property type="match status" value="1"/>
</dbReference>
<name>A0A0U4D8X7_9ACTN</name>
<dbReference type="PATRIC" id="fig|2041.4.peg.1665"/>
<keyword evidence="2" id="KW-0808">Transferase</keyword>
<reference evidence="2 3" key="1">
    <citation type="journal article" date="1991" name="Int. J. Syst. Bacteriol.">
        <title>Description of the erythromycin-producing bacterium Arthrobacter sp. strain NRRL B-3381 as Aeromicrobium erythreum gen. nov., sp. nov.</title>
        <authorList>
            <person name="Miller E.S."/>
            <person name="Woese C.R."/>
            <person name="Brenner S."/>
        </authorList>
    </citation>
    <scope>NUCLEOTIDE SEQUENCE [LARGE SCALE GENOMIC DNA]</scope>
    <source>
        <strain evidence="2 3">AR18</strain>
    </source>
</reference>
<keyword evidence="2" id="KW-0489">Methyltransferase</keyword>
<dbReference type="AlphaFoldDB" id="A0A0U4D8X7"/>
<dbReference type="EMBL" id="CP011502">
    <property type="protein sequence ID" value="ALX04626.1"/>
    <property type="molecule type" value="Genomic_DNA"/>
</dbReference>
<dbReference type="GO" id="GO:0032259">
    <property type="term" value="P:methylation"/>
    <property type="evidence" value="ECO:0007669"/>
    <property type="project" value="UniProtKB-KW"/>
</dbReference>
<dbReference type="InterPro" id="IPR028973">
    <property type="entry name" value="PhnB-like"/>
</dbReference>
<proteinExistence type="predicted"/>
<dbReference type="OrthoDB" id="9795306at2"/>
<dbReference type="SUPFAM" id="SSF54593">
    <property type="entry name" value="Glyoxalase/Bleomycin resistance protein/Dihydroxybiphenyl dioxygenase"/>
    <property type="match status" value="1"/>
</dbReference>
<gene>
    <name evidence="2" type="ORF">AERYTH_07930</name>
</gene>
<sequence length="136" mass="14678">MTIRLNPYLNFRDQSRAALEFYHSVLGGELTIATFGDYGMNEDPDRADLVMHGHLVSDAGLDIMASDTPPGGDDPAMGTAINIALTGDDERLRDYFTALSEGAEVVVPLAPAPWGDEFGLLNDKFGVAWLFNVATS</sequence>
<keyword evidence="2" id="KW-0830">Ubiquinone</keyword>
<dbReference type="Gene3D" id="3.10.180.10">
    <property type="entry name" value="2,3-Dihydroxybiphenyl 1,2-Dioxygenase, domain 1"/>
    <property type="match status" value="1"/>
</dbReference>
<dbReference type="InterPro" id="IPR029068">
    <property type="entry name" value="Glyas_Bleomycin-R_OHBP_Dase"/>
</dbReference>
<protein>
    <submittedName>
        <fullName evidence="2">3-demethylubiquinone-9 3-methyltransferase</fullName>
    </submittedName>
</protein>
<accession>A0A0U4D8X7</accession>
<evidence type="ECO:0000313" key="2">
    <source>
        <dbReference type="EMBL" id="ALX04626.1"/>
    </source>
</evidence>
<dbReference type="Proteomes" id="UP000067689">
    <property type="component" value="Chromosome"/>
</dbReference>
<organism evidence="2 3">
    <name type="scientific">Aeromicrobium erythreum</name>
    <dbReference type="NCBI Taxonomy" id="2041"/>
    <lineage>
        <taxon>Bacteria</taxon>
        <taxon>Bacillati</taxon>
        <taxon>Actinomycetota</taxon>
        <taxon>Actinomycetes</taxon>
        <taxon>Propionibacteriales</taxon>
        <taxon>Nocardioidaceae</taxon>
        <taxon>Aeromicrobium</taxon>
    </lineage>
</organism>
<evidence type="ECO:0000313" key="3">
    <source>
        <dbReference type="Proteomes" id="UP000067689"/>
    </source>
</evidence>
<dbReference type="STRING" id="2041.AERYTH_07930"/>